<reference evidence="1" key="1">
    <citation type="submission" date="2021-06" db="EMBL/GenBank/DDBJ databases">
        <authorList>
            <person name="Kallberg Y."/>
            <person name="Tangrot J."/>
            <person name="Rosling A."/>
        </authorList>
    </citation>
    <scope>NUCLEOTIDE SEQUENCE</scope>
    <source>
        <strain evidence="1">CL356</strain>
    </source>
</reference>
<proteinExistence type="predicted"/>
<evidence type="ECO:0000313" key="1">
    <source>
        <dbReference type="EMBL" id="CAG8635668.1"/>
    </source>
</evidence>
<name>A0ACA9N8A7_9GLOM</name>
<organism evidence="1 2">
    <name type="scientific">Acaulospora colombiana</name>
    <dbReference type="NCBI Taxonomy" id="27376"/>
    <lineage>
        <taxon>Eukaryota</taxon>
        <taxon>Fungi</taxon>
        <taxon>Fungi incertae sedis</taxon>
        <taxon>Mucoromycota</taxon>
        <taxon>Glomeromycotina</taxon>
        <taxon>Glomeromycetes</taxon>
        <taxon>Diversisporales</taxon>
        <taxon>Acaulosporaceae</taxon>
        <taxon>Acaulospora</taxon>
    </lineage>
</organism>
<dbReference type="EMBL" id="CAJVPT010018611">
    <property type="protein sequence ID" value="CAG8635668.1"/>
    <property type="molecule type" value="Genomic_DNA"/>
</dbReference>
<dbReference type="Proteomes" id="UP000789525">
    <property type="component" value="Unassembled WGS sequence"/>
</dbReference>
<accession>A0ACA9N8A7</accession>
<gene>
    <name evidence="1" type="ORF">ACOLOM_LOCUS7783</name>
</gene>
<keyword evidence="2" id="KW-1185">Reference proteome</keyword>
<protein>
    <submittedName>
        <fullName evidence="1">12303_t:CDS:1</fullName>
    </submittedName>
</protein>
<evidence type="ECO:0000313" key="2">
    <source>
        <dbReference type="Proteomes" id="UP000789525"/>
    </source>
</evidence>
<comment type="caution">
    <text evidence="1">The sequence shown here is derived from an EMBL/GenBank/DDBJ whole genome shotgun (WGS) entry which is preliminary data.</text>
</comment>
<sequence length="294" mass="30996">MSQIDKMSTQDNWRWCNKCQGLFYHGSGNGVCPVGGSHNPDTSGDYKLKVEANPGSNEQNNWRWCKKCQSLAYDGSGTPVDSSPSGAGATAAKDSSTPRLHSALRATTTIPPEAGTTRFALTLEGIKTIGAGATSARLSATLELGGSGAASVKLCVMLSPPMVTLGIALLEGSTIIRVVASIPFPLARRMAHRKDGAGATSAKSSITLLPSAAQEQGPDECFAKRRFRGGVKRDEAHGQSVIRCLNTPTRGASEKTEVLGLLANNIQINQEGKEVWLFSELVVYPAASSCTTRS</sequence>